<dbReference type="EMBL" id="JAVDQT010000001">
    <property type="protein sequence ID" value="MDR6430608.1"/>
    <property type="molecule type" value="Genomic_DNA"/>
</dbReference>
<sequence length="58" mass="6709">MLRIIAQIVLWFSGIIAGFFVAKDTPNFPMWQMTFGLLLLVVLSLIIWWMTNPKSPNK</sequence>
<keyword evidence="1" id="KW-0812">Transmembrane</keyword>
<dbReference type="Proteomes" id="UP001184614">
    <property type="component" value="Unassembled WGS sequence"/>
</dbReference>
<name>A0ABU1M3X0_9HYPH</name>
<evidence type="ECO:0000313" key="2">
    <source>
        <dbReference type="EMBL" id="MDR6430608.1"/>
    </source>
</evidence>
<protein>
    <submittedName>
        <fullName evidence="2">Membrane protein implicated in regulation of membrane protease activity</fullName>
    </submittedName>
</protein>
<comment type="caution">
    <text evidence="2">The sequence shown here is derived from an EMBL/GenBank/DDBJ whole genome shotgun (WGS) entry which is preliminary data.</text>
</comment>
<dbReference type="RefSeq" id="WP_310009859.1">
    <property type="nucleotide sequence ID" value="NZ_JAVDQT010000001.1"/>
</dbReference>
<dbReference type="GO" id="GO:0008233">
    <property type="term" value="F:peptidase activity"/>
    <property type="evidence" value="ECO:0007669"/>
    <property type="project" value="UniProtKB-KW"/>
</dbReference>
<gene>
    <name evidence="2" type="ORF">J2782_000313</name>
</gene>
<keyword evidence="2" id="KW-0645">Protease</keyword>
<dbReference type="GO" id="GO:0006508">
    <property type="term" value="P:proteolysis"/>
    <property type="evidence" value="ECO:0007669"/>
    <property type="project" value="UniProtKB-KW"/>
</dbReference>
<proteinExistence type="predicted"/>
<keyword evidence="3" id="KW-1185">Reference proteome</keyword>
<organism evidence="2 3">
    <name type="scientific">Brucella pseudogrignonensis</name>
    <dbReference type="NCBI Taxonomy" id="419475"/>
    <lineage>
        <taxon>Bacteria</taxon>
        <taxon>Pseudomonadati</taxon>
        <taxon>Pseudomonadota</taxon>
        <taxon>Alphaproteobacteria</taxon>
        <taxon>Hyphomicrobiales</taxon>
        <taxon>Brucellaceae</taxon>
        <taxon>Brucella/Ochrobactrum group</taxon>
        <taxon>Brucella</taxon>
    </lineage>
</organism>
<evidence type="ECO:0000256" key="1">
    <source>
        <dbReference type="SAM" id="Phobius"/>
    </source>
</evidence>
<evidence type="ECO:0000313" key="3">
    <source>
        <dbReference type="Proteomes" id="UP001184614"/>
    </source>
</evidence>
<feature type="transmembrane region" description="Helical" evidence="1">
    <location>
        <begin position="5"/>
        <end position="22"/>
    </location>
</feature>
<reference evidence="2 3" key="1">
    <citation type="submission" date="2023-07" db="EMBL/GenBank/DDBJ databases">
        <title>Sorghum-associated microbial communities from plants grown in Nebraska, USA.</title>
        <authorList>
            <person name="Schachtman D."/>
        </authorList>
    </citation>
    <scope>NUCLEOTIDE SEQUENCE [LARGE SCALE GENOMIC DNA]</scope>
    <source>
        <strain evidence="2 3">DS1730</strain>
    </source>
</reference>
<keyword evidence="1" id="KW-0472">Membrane</keyword>
<keyword evidence="2" id="KW-0378">Hydrolase</keyword>
<accession>A0ABU1M3X0</accession>
<keyword evidence="1" id="KW-1133">Transmembrane helix</keyword>
<feature type="transmembrane region" description="Helical" evidence="1">
    <location>
        <begin position="28"/>
        <end position="50"/>
    </location>
</feature>